<keyword evidence="2" id="KW-0238">DNA-binding</keyword>
<dbReference type="GO" id="GO:0005829">
    <property type="term" value="C:cytosol"/>
    <property type="evidence" value="ECO:0007669"/>
    <property type="project" value="TreeGrafter"/>
</dbReference>
<evidence type="ECO:0000259" key="4">
    <source>
        <dbReference type="PROSITE" id="PS50042"/>
    </source>
</evidence>
<dbReference type="InterPro" id="IPR000595">
    <property type="entry name" value="cNMP-bd_dom"/>
</dbReference>
<dbReference type="InterPro" id="IPR018490">
    <property type="entry name" value="cNMP-bd_dom_sf"/>
</dbReference>
<dbReference type="Gene3D" id="2.60.120.10">
    <property type="entry name" value="Jelly Rolls"/>
    <property type="match status" value="1"/>
</dbReference>
<dbReference type="PANTHER" id="PTHR24567">
    <property type="entry name" value="CRP FAMILY TRANSCRIPTIONAL REGULATORY PROTEIN"/>
    <property type="match status" value="1"/>
</dbReference>
<dbReference type="SMART" id="SM00419">
    <property type="entry name" value="HTH_CRP"/>
    <property type="match status" value="1"/>
</dbReference>
<dbReference type="PROSITE" id="PS50042">
    <property type="entry name" value="CNMP_BINDING_3"/>
    <property type="match status" value="1"/>
</dbReference>
<reference evidence="6 7" key="1">
    <citation type="submission" date="2015-02" db="EMBL/GenBank/DDBJ databases">
        <title>Draft genome sequence of Lactobacillus collinoides CUPV2371 isolated from a natural cider, the first genome sequence of a strain of this species.</title>
        <authorList>
            <person name="Puertas A.I."/>
            <person name="Spano G."/>
            <person name="Capozzi V."/>
            <person name="Lamontanara A."/>
            <person name="Orru L."/>
            <person name="Duenas M.T."/>
        </authorList>
    </citation>
    <scope>NUCLEOTIDE SEQUENCE [LARGE SCALE GENOMIC DNA]</scope>
    <source>
        <strain evidence="6 7">237</strain>
    </source>
</reference>
<sequence>MDRHDAVACVQLVPIFQELDEETVGAVAALVQERYFKKGDYLFMAGDDAQSLVIIAHGQAKVTQTTANGREQLIRVLTSGDFDGEAILFQDTDRTTTAQALVPTQACTISRHDFQQLLATSQSIALNMLNALGKRVAALESQAVATLTSSVGERLATYLVETSSALGQVSFKLPIAKKDLAAYLGTSPETISRKLTQFSNQHLISQSGRSLVTILNADGLMTIE</sequence>
<keyword evidence="7" id="KW-1185">Reference proteome</keyword>
<dbReference type="GO" id="GO:0003677">
    <property type="term" value="F:DNA binding"/>
    <property type="evidence" value="ECO:0007669"/>
    <property type="project" value="UniProtKB-KW"/>
</dbReference>
<dbReference type="InterPro" id="IPR014710">
    <property type="entry name" value="RmlC-like_jellyroll"/>
</dbReference>
<name>A0A161XTR1_SECCO</name>
<dbReference type="Pfam" id="PF13545">
    <property type="entry name" value="HTH_Crp_2"/>
    <property type="match status" value="1"/>
</dbReference>
<evidence type="ECO:0000313" key="6">
    <source>
        <dbReference type="EMBL" id="KZL40128.1"/>
    </source>
</evidence>
<evidence type="ECO:0000259" key="5">
    <source>
        <dbReference type="PROSITE" id="PS51063"/>
    </source>
</evidence>
<dbReference type="PANTHER" id="PTHR24567:SF28">
    <property type="entry name" value="LISTERIOLYSIN REGULATORY PROTEIN"/>
    <property type="match status" value="1"/>
</dbReference>
<dbReference type="Gene3D" id="1.10.10.10">
    <property type="entry name" value="Winged helix-like DNA-binding domain superfamily/Winged helix DNA-binding domain"/>
    <property type="match status" value="1"/>
</dbReference>
<dbReference type="AlphaFoldDB" id="A0A161XTR1"/>
<dbReference type="PROSITE" id="PS51063">
    <property type="entry name" value="HTH_CRP_2"/>
    <property type="match status" value="1"/>
</dbReference>
<organism evidence="6 7">
    <name type="scientific">Secundilactobacillus collinoides</name>
    <name type="common">Lactobacillus collinoides</name>
    <dbReference type="NCBI Taxonomy" id="33960"/>
    <lineage>
        <taxon>Bacteria</taxon>
        <taxon>Bacillati</taxon>
        <taxon>Bacillota</taxon>
        <taxon>Bacilli</taxon>
        <taxon>Lactobacillales</taxon>
        <taxon>Lactobacillaceae</taxon>
        <taxon>Secundilactobacillus</taxon>
    </lineage>
</organism>
<dbReference type="SUPFAM" id="SSF46785">
    <property type="entry name" value="Winged helix' DNA-binding domain"/>
    <property type="match status" value="1"/>
</dbReference>
<dbReference type="InterPro" id="IPR036390">
    <property type="entry name" value="WH_DNA-bd_sf"/>
</dbReference>
<feature type="domain" description="HTH crp-type" evidence="5">
    <location>
        <begin position="149"/>
        <end position="218"/>
    </location>
</feature>
<dbReference type="PATRIC" id="fig|33960.6.peg.2497"/>
<feature type="domain" description="Cyclic nucleotide-binding" evidence="4">
    <location>
        <begin position="15"/>
        <end position="135"/>
    </location>
</feature>
<dbReference type="Pfam" id="PF00027">
    <property type="entry name" value="cNMP_binding"/>
    <property type="match status" value="1"/>
</dbReference>
<dbReference type="SMART" id="SM00100">
    <property type="entry name" value="cNMP"/>
    <property type="match status" value="1"/>
</dbReference>
<keyword evidence="1" id="KW-0805">Transcription regulation</keyword>
<dbReference type="RefSeq" id="WP_054761247.1">
    <property type="nucleotide sequence ID" value="NZ_JYDC01000042.1"/>
</dbReference>
<gene>
    <name evidence="6" type="ORF">TY91_09510</name>
</gene>
<dbReference type="PRINTS" id="PR00034">
    <property type="entry name" value="HTHCRP"/>
</dbReference>
<evidence type="ECO:0000313" key="7">
    <source>
        <dbReference type="Proteomes" id="UP000076480"/>
    </source>
</evidence>
<dbReference type="SUPFAM" id="SSF51206">
    <property type="entry name" value="cAMP-binding domain-like"/>
    <property type="match status" value="1"/>
</dbReference>
<dbReference type="InterPro" id="IPR050397">
    <property type="entry name" value="Env_Response_Regulators"/>
</dbReference>
<protein>
    <submittedName>
        <fullName evidence="6">Crp/Fnr family transcriptional regulator</fullName>
    </submittedName>
</protein>
<comment type="caution">
    <text evidence="6">The sequence shown here is derived from an EMBL/GenBank/DDBJ whole genome shotgun (WGS) entry which is preliminary data.</text>
</comment>
<dbReference type="InterPro" id="IPR012318">
    <property type="entry name" value="HTH_CRP"/>
</dbReference>
<proteinExistence type="predicted"/>
<keyword evidence="3" id="KW-0804">Transcription</keyword>
<dbReference type="CDD" id="cd00038">
    <property type="entry name" value="CAP_ED"/>
    <property type="match status" value="1"/>
</dbReference>
<dbReference type="EMBL" id="JYDC01000042">
    <property type="protein sequence ID" value="KZL40128.1"/>
    <property type="molecule type" value="Genomic_DNA"/>
</dbReference>
<dbReference type="GO" id="GO:0003700">
    <property type="term" value="F:DNA-binding transcription factor activity"/>
    <property type="evidence" value="ECO:0007669"/>
    <property type="project" value="TreeGrafter"/>
</dbReference>
<evidence type="ECO:0000256" key="1">
    <source>
        <dbReference type="ARBA" id="ARBA00023015"/>
    </source>
</evidence>
<dbReference type="Proteomes" id="UP000076480">
    <property type="component" value="Unassembled WGS sequence"/>
</dbReference>
<dbReference type="InterPro" id="IPR036388">
    <property type="entry name" value="WH-like_DNA-bd_sf"/>
</dbReference>
<accession>A0A161XTR1</accession>
<dbReference type="OrthoDB" id="9798104at2"/>
<evidence type="ECO:0000256" key="3">
    <source>
        <dbReference type="ARBA" id="ARBA00023163"/>
    </source>
</evidence>
<evidence type="ECO:0000256" key="2">
    <source>
        <dbReference type="ARBA" id="ARBA00023125"/>
    </source>
</evidence>